<proteinExistence type="predicted"/>
<organism evidence="2 3">
    <name type="scientific">Funneliformis geosporum</name>
    <dbReference type="NCBI Taxonomy" id="1117311"/>
    <lineage>
        <taxon>Eukaryota</taxon>
        <taxon>Fungi</taxon>
        <taxon>Fungi incertae sedis</taxon>
        <taxon>Mucoromycota</taxon>
        <taxon>Glomeromycotina</taxon>
        <taxon>Glomeromycetes</taxon>
        <taxon>Glomerales</taxon>
        <taxon>Glomeraceae</taxon>
        <taxon>Funneliformis</taxon>
    </lineage>
</organism>
<feature type="non-terminal residue" evidence="2">
    <location>
        <position position="1"/>
    </location>
</feature>
<sequence>SIYTNVKAAQNSILLADPNFNQEKSQGFSLGKIAKENLNNGLKDIRKLRTKPSKTPLQEVQFGPNTASTNDRRSIGG</sequence>
<feature type="compositionally biased region" description="Polar residues" evidence="1">
    <location>
        <begin position="53"/>
        <end position="69"/>
    </location>
</feature>
<evidence type="ECO:0000256" key="1">
    <source>
        <dbReference type="SAM" id="MobiDB-lite"/>
    </source>
</evidence>
<feature type="region of interest" description="Disordered" evidence="1">
    <location>
        <begin position="53"/>
        <end position="77"/>
    </location>
</feature>
<keyword evidence="3" id="KW-1185">Reference proteome</keyword>
<dbReference type="EMBL" id="CAMKVN010006773">
    <property type="protein sequence ID" value="CAI2190698.1"/>
    <property type="molecule type" value="Genomic_DNA"/>
</dbReference>
<accession>A0A9W4WZE7</accession>
<protein>
    <submittedName>
        <fullName evidence="2">2356_t:CDS:1</fullName>
    </submittedName>
</protein>
<dbReference type="Proteomes" id="UP001153678">
    <property type="component" value="Unassembled WGS sequence"/>
</dbReference>
<evidence type="ECO:0000313" key="3">
    <source>
        <dbReference type="Proteomes" id="UP001153678"/>
    </source>
</evidence>
<name>A0A9W4WZE7_9GLOM</name>
<gene>
    <name evidence="2" type="ORF">FWILDA_LOCUS14705</name>
</gene>
<evidence type="ECO:0000313" key="2">
    <source>
        <dbReference type="EMBL" id="CAI2190698.1"/>
    </source>
</evidence>
<reference evidence="2" key="1">
    <citation type="submission" date="2022-08" db="EMBL/GenBank/DDBJ databases">
        <authorList>
            <person name="Kallberg Y."/>
            <person name="Tangrot J."/>
            <person name="Rosling A."/>
        </authorList>
    </citation>
    <scope>NUCLEOTIDE SEQUENCE</scope>
    <source>
        <strain evidence="2">Wild A</strain>
    </source>
</reference>
<comment type="caution">
    <text evidence="2">The sequence shown here is derived from an EMBL/GenBank/DDBJ whole genome shotgun (WGS) entry which is preliminary data.</text>
</comment>
<dbReference type="AlphaFoldDB" id="A0A9W4WZE7"/>
<dbReference type="OrthoDB" id="2419789at2759"/>